<dbReference type="InterPro" id="IPR029044">
    <property type="entry name" value="Nucleotide-diphossugar_trans"/>
</dbReference>
<feature type="transmembrane region" description="Helical" evidence="11">
    <location>
        <begin position="58"/>
        <end position="78"/>
    </location>
</feature>
<dbReference type="OrthoDB" id="1929172at2759"/>
<name>A0A834YD51_TETSI</name>
<dbReference type="GO" id="GO:0016760">
    <property type="term" value="F:cellulose synthase (UDP-forming) activity"/>
    <property type="evidence" value="ECO:0007669"/>
    <property type="project" value="InterPro"/>
</dbReference>
<dbReference type="AlphaFoldDB" id="A0A834YD51"/>
<evidence type="ECO:0000256" key="11">
    <source>
        <dbReference type="SAM" id="Phobius"/>
    </source>
</evidence>
<reference evidence="12 13" key="1">
    <citation type="submission" date="2020-04" db="EMBL/GenBank/DDBJ databases">
        <title>Plant Genome Project.</title>
        <authorList>
            <person name="Zhang R.-G."/>
        </authorList>
    </citation>
    <scope>NUCLEOTIDE SEQUENCE [LARGE SCALE GENOMIC DNA]</scope>
    <source>
        <strain evidence="12">YNK0</strain>
        <tissue evidence="12">Leaf</tissue>
    </source>
</reference>
<protein>
    <submittedName>
        <fullName evidence="12">Uncharacterized protein</fullName>
    </submittedName>
</protein>
<evidence type="ECO:0000256" key="4">
    <source>
        <dbReference type="ARBA" id="ARBA00022692"/>
    </source>
</evidence>
<dbReference type="PANTHER" id="PTHR13301">
    <property type="entry name" value="X-BOX TRANSCRIPTION FACTOR-RELATED"/>
    <property type="match status" value="1"/>
</dbReference>
<comment type="subcellular location">
    <subcellularLocation>
        <location evidence="1">Golgi apparatus membrane</location>
        <topology evidence="1">Multi-pass membrane protein</topology>
    </subcellularLocation>
</comment>
<dbReference type="Proteomes" id="UP000655225">
    <property type="component" value="Unassembled WGS sequence"/>
</dbReference>
<keyword evidence="6" id="KW-0333">Golgi apparatus</keyword>
<feature type="binding site" evidence="10">
    <location>
        <position position="151"/>
    </location>
    <ligand>
        <name>UDP-alpha-D-glucose</name>
        <dbReference type="ChEBI" id="CHEBI:58885"/>
    </ligand>
</feature>
<comment type="function">
    <text evidence="9">Thought to be a Golgi-localized beta-glycan synthase that polymerize the backbones of noncellulosic polysaccharides (hemicelluloses) of plant cell wall.</text>
</comment>
<evidence type="ECO:0000256" key="2">
    <source>
        <dbReference type="ARBA" id="ARBA00022676"/>
    </source>
</evidence>
<dbReference type="Pfam" id="PF03552">
    <property type="entry name" value="Cellulose_synt"/>
    <property type="match status" value="1"/>
</dbReference>
<dbReference type="EMBL" id="JABCRI010000021">
    <property type="protein sequence ID" value="KAF8380018.1"/>
    <property type="molecule type" value="Genomic_DNA"/>
</dbReference>
<sequence length="331" mass="37080">MRGPSKSTTTHSSPPPPLHTLEVMRRAGLNRVFALVYTCGILALLYHHSLALLHSTTLLSFSLTLSLLLSDAVLAFMWSTTQSFRMRPIRRRAFPENLTRVVDESQFPAMDVFICTADPYKEPPMSVVNTALSVMAYDYPPEKVSVYVSDDGGSELTLFAFMEAAKFAAHWLPFCRMNKIEDRCPDAYFRSNQAGASEAEKLKTMYESMKEKVESVVKRGYVGEECITTEHHHEAFNKWTTGFTRQDHPTVILESCQDKGVAGHEMPNLDYLSKQKSRTSPHHFKAGALNFLLRVSATMTKCTGGSEPRLRHVLERFANASSGAMLSLGPF</sequence>
<keyword evidence="5 11" id="KW-1133">Transmembrane helix</keyword>
<accession>A0A834YD51</accession>
<dbReference type="GO" id="GO:0000139">
    <property type="term" value="C:Golgi membrane"/>
    <property type="evidence" value="ECO:0007669"/>
    <property type="project" value="UniProtKB-SubCell"/>
</dbReference>
<feature type="transmembrane region" description="Helical" evidence="11">
    <location>
        <begin position="28"/>
        <end position="46"/>
    </location>
</feature>
<keyword evidence="7 11" id="KW-0472">Membrane</keyword>
<proteinExistence type="predicted"/>
<keyword evidence="8" id="KW-0961">Cell wall biogenesis/degradation</keyword>
<comment type="caution">
    <text evidence="12">The sequence shown here is derived from an EMBL/GenBank/DDBJ whole genome shotgun (WGS) entry which is preliminary data.</text>
</comment>
<evidence type="ECO:0000256" key="10">
    <source>
        <dbReference type="PIRSR" id="PIRSR605150-2"/>
    </source>
</evidence>
<evidence type="ECO:0000256" key="5">
    <source>
        <dbReference type="ARBA" id="ARBA00022989"/>
    </source>
</evidence>
<dbReference type="FunFam" id="3.90.550.10:FF:000138">
    <property type="entry name" value="Cellulose synthase isolog"/>
    <property type="match status" value="1"/>
</dbReference>
<keyword evidence="3" id="KW-0808">Transferase</keyword>
<dbReference type="InterPro" id="IPR005150">
    <property type="entry name" value="Cellulose_synth"/>
</dbReference>
<evidence type="ECO:0000256" key="8">
    <source>
        <dbReference type="ARBA" id="ARBA00023316"/>
    </source>
</evidence>
<keyword evidence="2" id="KW-0328">Glycosyltransferase</keyword>
<feature type="binding site" evidence="10">
    <location>
        <position position="122"/>
    </location>
    <ligand>
        <name>UDP-alpha-D-glucose</name>
        <dbReference type="ChEBI" id="CHEBI:58885"/>
    </ligand>
</feature>
<evidence type="ECO:0000256" key="3">
    <source>
        <dbReference type="ARBA" id="ARBA00022679"/>
    </source>
</evidence>
<evidence type="ECO:0000256" key="7">
    <source>
        <dbReference type="ARBA" id="ARBA00023136"/>
    </source>
</evidence>
<dbReference type="Gene3D" id="3.90.550.10">
    <property type="entry name" value="Spore Coat Polysaccharide Biosynthesis Protein SpsA, Chain A"/>
    <property type="match status" value="1"/>
</dbReference>
<dbReference type="GO" id="GO:0071555">
    <property type="term" value="P:cell wall organization"/>
    <property type="evidence" value="ECO:0007669"/>
    <property type="project" value="UniProtKB-KW"/>
</dbReference>
<gene>
    <name evidence="12" type="ORF">HHK36_027487</name>
</gene>
<evidence type="ECO:0000256" key="1">
    <source>
        <dbReference type="ARBA" id="ARBA00004653"/>
    </source>
</evidence>
<dbReference type="GO" id="GO:0030244">
    <property type="term" value="P:cellulose biosynthetic process"/>
    <property type="evidence" value="ECO:0007669"/>
    <property type="project" value="InterPro"/>
</dbReference>
<evidence type="ECO:0000313" key="13">
    <source>
        <dbReference type="Proteomes" id="UP000655225"/>
    </source>
</evidence>
<evidence type="ECO:0000256" key="9">
    <source>
        <dbReference type="ARBA" id="ARBA00037405"/>
    </source>
</evidence>
<dbReference type="OMA" id="DHQTIFK"/>
<keyword evidence="4 11" id="KW-0812">Transmembrane</keyword>
<evidence type="ECO:0000313" key="12">
    <source>
        <dbReference type="EMBL" id="KAF8380018.1"/>
    </source>
</evidence>
<evidence type="ECO:0000256" key="6">
    <source>
        <dbReference type="ARBA" id="ARBA00023034"/>
    </source>
</evidence>
<organism evidence="12 13">
    <name type="scientific">Tetracentron sinense</name>
    <name type="common">Spur-leaf</name>
    <dbReference type="NCBI Taxonomy" id="13715"/>
    <lineage>
        <taxon>Eukaryota</taxon>
        <taxon>Viridiplantae</taxon>
        <taxon>Streptophyta</taxon>
        <taxon>Embryophyta</taxon>
        <taxon>Tracheophyta</taxon>
        <taxon>Spermatophyta</taxon>
        <taxon>Magnoliopsida</taxon>
        <taxon>Trochodendrales</taxon>
        <taxon>Trochodendraceae</taxon>
        <taxon>Tetracentron</taxon>
    </lineage>
</organism>
<feature type="binding site" evidence="10">
    <location>
        <position position="121"/>
    </location>
    <ligand>
        <name>UDP-alpha-D-glucose</name>
        <dbReference type="ChEBI" id="CHEBI:58885"/>
    </ligand>
</feature>
<keyword evidence="13" id="KW-1185">Reference proteome</keyword>